<evidence type="ECO:0000259" key="1">
    <source>
        <dbReference type="Pfam" id="PF05970"/>
    </source>
</evidence>
<proteinExistence type="predicted"/>
<dbReference type="FunFam" id="3.40.50.300:FF:001498">
    <property type="entry name" value="ATP-dependent DNA helicase"/>
    <property type="match status" value="1"/>
</dbReference>
<sequence>MDEAKNKELVLAGKYINQTGRNIFLTGKAGTGKTTFLRNLQTITKKKFLITAYTGIAALNAGGVTLNSLFNLPNALFLPGEDIHALQANVALQTHILKNTNYNTSKLELLKNLELLVIDEVSVVRADLLDMIDLLLKQIRNVPERAFGGVQVLFIGDLFQLSPVLTGNEEAAFSACYFSRYFFDAHVIRQSKVIYIELSTIYRQKDPYFIGLLNKIRHNEIEQQNLDELNRKVIDPNSIRQNQLITLTSHVRKVEEINARNLAELPGEMFTYPAQVIGKFDSKNFPGEAELKIKVGARVMVTKNDTDGRQRFYNGKIGNVYQISDNAIAVVFNEFDEPVLIQKESWKNLSYGYVDEKTIVSTLGELKQFPLRLAWAVTIHKSQGLSFDEAVIDAAESFSEGQVYVALSRLTNFEGLFLSSPISAETLKPSEIVLNFVMQCQSEASPESSLDQESRNYVFNLLISAFSWNSLSAYLHNTAKQIDSWRITAKFDKLLKIEELCGIVEQQQQTSLKLVRLLTEQVSKSTVDFKYITERVMAARVYFDGIIEKDLTPLAHAIFSTAVEDKDQKEFQEANIKIMDLLKHKQMDLEITQSLASGMMNGLSPEDLFFNYNQLKKPLNSMPTATVSNTRNRPNNKQATQQKTYEYFRTGASLQEIAEKRQLALHVVENHITELIKTGMIKLEEILPPEKIINLLTLIPHGNVDINELKIKAGNKYSFFELRAAINHVHRVTDQSA</sequence>
<dbReference type="SUPFAM" id="SSF52540">
    <property type="entry name" value="P-loop containing nucleoside triphosphate hydrolases"/>
    <property type="match status" value="2"/>
</dbReference>
<dbReference type="InterPro" id="IPR027417">
    <property type="entry name" value="P-loop_NTPase"/>
</dbReference>
<organism evidence="3 4">
    <name type="scientific">Mucilaginibacter polytrichastri</name>
    <dbReference type="NCBI Taxonomy" id="1302689"/>
    <lineage>
        <taxon>Bacteria</taxon>
        <taxon>Pseudomonadati</taxon>
        <taxon>Bacteroidota</taxon>
        <taxon>Sphingobacteriia</taxon>
        <taxon>Sphingobacteriales</taxon>
        <taxon>Sphingobacteriaceae</taxon>
        <taxon>Mucilaginibacter</taxon>
    </lineage>
</organism>
<dbReference type="InterPro" id="IPR029491">
    <property type="entry name" value="Helicase_HTH"/>
</dbReference>
<dbReference type="AlphaFoldDB" id="A0A1Q5ZS43"/>
<dbReference type="Proteomes" id="UP000186720">
    <property type="component" value="Unassembled WGS sequence"/>
</dbReference>
<dbReference type="RefSeq" id="WP_074487302.1">
    <property type="nucleotide sequence ID" value="NZ_FPAM01000008.1"/>
</dbReference>
<reference evidence="3 4" key="1">
    <citation type="submission" date="2016-11" db="EMBL/GenBank/DDBJ databases">
        <title>Whole Genome Sequencing of Mucilaginibacter polytrichastri RG4-7(T) isolated from the moss sample.</title>
        <authorList>
            <person name="Li Y."/>
        </authorList>
    </citation>
    <scope>NUCLEOTIDE SEQUENCE [LARGE SCALE GENOMIC DNA]</scope>
    <source>
        <strain evidence="3 4">RG4-7</strain>
    </source>
</reference>
<dbReference type="STRING" id="1302689.RG47T_0021"/>
<dbReference type="Pfam" id="PF14493">
    <property type="entry name" value="HTH_40"/>
    <property type="match status" value="1"/>
</dbReference>
<gene>
    <name evidence="3" type="ORF">RG47T_0021</name>
</gene>
<dbReference type="PANTHER" id="PTHR47642">
    <property type="entry name" value="ATP-DEPENDENT DNA HELICASE"/>
    <property type="match status" value="1"/>
</dbReference>
<dbReference type="OrthoDB" id="9763659at2"/>
<dbReference type="GO" id="GO:0006281">
    <property type="term" value="P:DNA repair"/>
    <property type="evidence" value="ECO:0007669"/>
    <property type="project" value="InterPro"/>
</dbReference>
<dbReference type="GO" id="GO:0000723">
    <property type="term" value="P:telomere maintenance"/>
    <property type="evidence" value="ECO:0007669"/>
    <property type="project" value="InterPro"/>
</dbReference>
<dbReference type="InterPro" id="IPR051055">
    <property type="entry name" value="PIF1_helicase"/>
</dbReference>
<accession>A0A1Q5ZS43</accession>
<dbReference type="Pfam" id="PF05970">
    <property type="entry name" value="PIF1"/>
    <property type="match status" value="1"/>
</dbReference>
<feature type="domain" description="Helicase Helix-turn-helix" evidence="2">
    <location>
        <begin position="640"/>
        <end position="726"/>
    </location>
</feature>
<evidence type="ECO:0000313" key="4">
    <source>
        <dbReference type="Proteomes" id="UP000186720"/>
    </source>
</evidence>
<dbReference type="EMBL" id="MPPL01000001">
    <property type="protein sequence ID" value="OKS84589.1"/>
    <property type="molecule type" value="Genomic_DNA"/>
</dbReference>
<evidence type="ECO:0000259" key="2">
    <source>
        <dbReference type="Pfam" id="PF14493"/>
    </source>
</evidence>
<dbReference type="CDD" id="cd18809">
    <property type="entry name" value="SF1_C_RecD"/>
    <property type="match status" value="1"/>
</dbReference>
<dbReference type="GO" id="GO:0003678">
    <property type="term" value="F:DNA helicase activity"/>
    <property type="evidence" value="ECO:0007669"/>
    <property type="project" value="InterPro"/>
</dbReference>
<keyword evidence="4" id="KW-1185">Reference proteome</keyword>
<name>A0A1Q5ZS43_9SPHI</name>
<protein>
    <submittedName>
        <fullName evidence="3">Uncharacterized protein</fullName>
    </submittedName>
</protein>
<comment type="caution">
    <text evidence="3">The sequence shown here is derived from an EMBL/GenBank/DDBJ whole genome shotgun (WGS) entry which is preliminary data.</text>
</comment>
<feature type="domain" description="DNA helicase Pif1-like DEAD-box helicase" evidence="1">
    <location>
        <begin position="15"/>
        <end position="225"/>
    </location>
</feature>
<evidence type="ECO:0000313" key="3">
    <source>
        <dbReference type="EMBL" id="OKS84589.1"/>
    </source>
</evidence>
<dbReference type="Gene3D" id="2.30.30.940">
    <property type="match status" value="1"/>
</dbReference>
<dbReference type="Gene3D" id="3.40.50.300">
    <property type="entry name" value="P-loop containing nucleotide triphosphate hydrolases"/>
    <property type="match status" value="1"/>
</dbReference>
<dbReference type="InterPro" id="IPR010285">
    <property type="entry name" value="DNA_helicase_pif1-like_DEAD"/>
</dbReference>